<feature type="domain" description="K Homology" evidence="3">
    <location>
        <begin position="451"/>
        <end position="523"/>
    </location>
</feature>
<feature type="compositionally biased region" description="Polar residues" evidence="2">
    <location>
        <begin position="241"/>
        <end position="260"/>
    </location>
</feature>
<feature type="region of interest" description="Disordered" evidence="2">
    <location>
        <begin position="555"/>
        <end position="751"/>
    </location>
</feature>
<evidence type="ECO:0000259" key="3">
    <source>
        <dbReference type="SMART" id="SM00322"/>
    </source>
</evidence>
<dbReference type="Proteomes" id="UP000187283">
    <property type="component" value="Unassembled WGS sequence"/>
</dbReference>
<feature type="compositionally biased region" description="Low complexity" evidence="2">
    <location>
        <begin position="286"/>
        <end position="298"/>
    </location>
</feature>
<evidence type="ECO:0000313" key="4">
    <source>
        <dbReference type="EMBL" id="OMJ11599.1"/>
    </source>
</evidence>
<protein>
    <recommendedName>
        <fullName evidence="3">K Homology domain-containing protein</fullName>
    </recommendedName>
</protein>
<feature type="compositionally biased region" description="Polar residues" evidence="2">
    <location>
        <begin position="324"/>
        <end position="333"/>
    </location>
</feature>
<feature type="compositionally biased region" description="Basic and acidic residues" evidence="2">
    <location>
        <begin position="301"/>
        <end position="323"/>
    </location>
</feature>
<dbReference type="AlphaFoldDB" id="A0A1R1XAH2"/>
<dbReference type="InterPro" id="IPR004087">
    <property type="entry name" value="KH_dom"/>
</dbReference>
<dbReference type="OrthoDB" id="441329at2759"/>
<evidence type="ECO:0000256" key="1">
    <source>
        <dbReference type="PROSITE-ProRule" id="PRU00117"/>
    </source>
</evidence>
<feature type="compositionally biased region" description="Low complexity" evidence="2">
    <location>
        <begin position="84"/>
        <end position="94"/>
    </location>
</feature>
<name>A0A1R1XAH2_9FUNG</name>
<reference evidence="4 5" key="1">
    <citation type="submission" date="2017-01" db="EMBL/GenBank/DDBJ databases">
        <authorList>
            <person name="Mah S.A."/>
            <person name="Swanson W.J."/>
            <person name="Moy G.W."/>
            <person name="Vacquier V.D."/>
        </authorList>
    </citation>
    <scope>NUCLEOTIDE SEQUENCE [LARGE SCALE GENOMIC DNA]</scope>
    <source>
        <strain evidence="4 5">GSMNP</strain>
    </source>
</reference>
<organism evidence="4 5">
    <name type="scientific">Smittium culicis</name>
    <dbReference type="NCBI Taxonomy" id="133412"/>
    <lineage>
        <taxon>Eukaryota</taxon>
        <taxon>Fungi</taxon>
        <taxon>Fungi incertae sedis</taxon>
        <taxon>Zoopagomycota</taxon>
        <taxon>Kickxellomycotina</taxon>
        <taxon>Harpellomycetes</taxon>
        <taxon>Harpellales</taxon>
        <taxon>Legeriomycetaceae</taxon>
        <taxon>Smittium</taxon>
    </lineage>
</organism>
<gene>
    <name evidence="4" type="ORF">AYI70_g9616</name>
</gene>
<dbReference type="SUPFAM" id="SSF54791">
    <property type="entry name" value="Eukaryotic type KH-domain (KH-domain type I)"/>
    <property type="match status" value="2"/>
</dbReference>
<dbReference type="GO" id="GO:0003723">
    <property type="term" value="F:RNA binding"/>
    <property type="evidence" value="ECO:0007669"/>
    <property type="project" value="UniProtKB-UniRule"/>
</dbReference>
<dbReference type="InterPro" id="IPR036612">
    <property type="entry name" value="KH_dom_type_1_sf"/>
</dbReference>
<evidence type="ECO:0000256" key="2">
    <source>
        <dbReference type="SAM" id="MobiDB-lite"/>
    </source>
</evidence>
<feature type="region of interest" description="Disordered" evidence="2">
    <location>
        <begin position="120"/>
        <end position="347"/>
    </location>
</feature>
<dbReference type="EMBL" id="LSSN01004387">
    <property type="protein sequence ID" value="OMJ11599.1"/>
    <property type="molecule type" value="Genomic_DNA"/>
</dbReference>
<dbReference type="STRING" id="133412.A0A1R1XAH2"/>
<feature type="compositionally biased region" description="Basic and acidic residues" evidence="2">
    <location>
        <begin position="651"/>
        <end position="743"/>
    </location>
</feature>
<accession>A0A1R1XAH2</accession>
<evidence type="ECO:0000313" key="5">
    <source>
        <dbReference type="Proteomes" id="UP000187283"/>
    </source>
</evidence>
<proteinExistence type="predicted"/>
<feature type="domain" description="K Homology" evidence="3">
    <location>
        <begin position="353"/>
        <end position="425"/>
    </location>
</feature>
<feature type="compositionally biased region" description="Low complexity" evidence="2">
    <location>
        <begin position="334"/>
        <end position="347"/>
    </location>
</feature>
<dbReference type="SMART" id="SM00322">
    <property type="entry name" value="KH"/>
    <property type="match status" value="2"/>
</dbReference>
<feature type="compositionally biased region" description="Basic and acidic residues" evidence="2">
    <location>
        <begin position="580"/>
        <end position="590"/>
    </location>
</feature>
<keyword evidence="5" id="KW-1185">Reference proteome</keyword>
<feature type="region of interest" description="Disordered" evidence="2">
    <location>
        <begin position="64"/>
        <end position="94"/>
    </location>
</feature>
<feature type="compositionally biased region" description="Low complexity" evidence="2">
    <location>
        <begin position="150"/>
        <end position="163"/>
    </location>
</feature>
<comment type="caution">
    <text evidence="4">The sequence shown here is derived from an EMBL/GenBank/DDBJ whole genome shotgun (WGS) entry which is preliminary data.</text>
</comment>
<feature type="compositionally biased region" description="Polar residues" evidence="2">
    <location>
        <begin position="190"/>
        <end position="213"/>
    </location>
</feature>
<feature type="compositionally biased region" description="Polar residues" evidence="2">
    <location>
        <begin position="122"/>
        <end position="134"/>
    </location>
</feature>
<sequence>MSDDIKISGSAAKQRFSLSDYKNNRTAKFSSPEITKPSNNSFIVQAKSELENLQFLFNLTGTKNENSKNIDTNTPQGDNENRTNNKINISKSGNSYNLDNHFELDFDQSQIIDETNLKDQNWDSNINDTWNQGLDSPKKKSKASSRDSRTISSSTRHSSVTSKNSKHNHNNRNSHSQRNGNNYDNHFSDNDSTYNNIKRSSNILDDNSNSVLKNNEEADRSNKGRNRRRESSVDRNKKQNRISNTPLSRQKKPNTITSENGVIITDTTIRTPRTKFSKPYSRNTPRSSRNDSSLSRNSNHTKPENQKEYSNERSINEIIDHKNGTNSYEDTQVSRSNSSLSYSSIRDSSTKRNSNISIVSIFSYIDSGVIIGSRGYHLDSLREIVPEVNWHITSTRYSGQDRLLTIRGRSEEISRAYYYLANHFISEKVFTEISISQLTSEDKNSIDTSSPLIALRFIVHNKTCGAVIGHNSDNLHQIKIKSRVAKLRVYPGFLSGTRERVIEVIGTPKSIREAVFQIGLAVEKGNYDLSIGYSPVKDGIGNFLFDQGAPESSINFVSGKNNDNYRNSRHSNRDNSNGTKSDDDFDDRRISNFKTSGETSLSKSTDNSPGNDNRKERQSDRRYSEFSSNSSKKYHNDDKCSNKSESYSNDNTDKPSRNSRTNRNDQESRSEKKSSNEKIPKIEISSRDEKKSSVKKSSKSDRRSKDETSPRDSKTSRDEDSTRESRSSRGTRDARDVRNERGSRSRSPIRS</sequence>
<feature type="compositionally biased region" description="Basic and acidic residues" evidence="2">
    <location>
        <begin position="612"/>
        <end position="624"/>
    </location>
</feature>
<dbReference type="InterPro" id="IPR004088">
    <property type="entry name" value="KH_dom_type_1"/>
</dbReference>
<feature type="compositionally biased region" description="Low complexity" evidence="2">
    <location>
        <begin position="173"/>
        <end position="182"/>
    </location>
</feature>
<dbReference type="Gene3D" id="3.30.310.210">
    <property type="match status" value="1"/>
</dbReference>
<feature type="compositionally biased region" description="Polar residues" evidence="2">
    <location>
        <begin position="592"/>
        <end position="611"/>
    </location>
</feature>
<dbReference type="PROSITE" id="PS50084">
    <property type="entry name" value="KH_TYPE_1"/>
    <property type="match status" value="1"/>
</dbReference>
<dbReference type="Pfam" id="PF00013">
    <property type="entry name" value="KH_1"/>
    <property type="match status" value="1"/>
</dbReference>
<feature type="compositionally biased region" description="Polar residues" evidence="2">
    <location>
        <begin position="64"/>
        <end position="78"/>
    </location>
</feature>
<keyword evidence="1" id="KW-0694">RNA-binding</keyword>